<feature type="transmembrane region" description="Helical" evidence="1">
    <location>
        <begin position="365"/>
        <end position="390"/>
    </location>
</feature>
<dbReference type="Proteomes" id="UP000053617">
    <property type="component" value="Unassembled WGS sequence"/>
</dbReference>
<dbReference type="HOGENOM" id="CLU_024079_3_0_1"/>
<dbReference type="OrthoDB" id="188042at2759"/>
<keyword evidence="3" id="KW-1185">Reference proteome</keyword>
<organism evidence="2 3">
    <name type="scientific">Rhinocladiella mackenziei CBS 650.93</name>
    <dbReference type="NCBI Taxonomy" id="1442369"/>
    <lineage>
        <taxon>Eukaryota</taxon>
        <taxon>Fungi</taxon>
        <taxon>Dikarya</taxon>
        <taxon>Ascomycota</taxon>
        <taxon>Pezizomycotina</taxon>
        <taxon>Eurotiomycetes</taxon>
        <taxon>Chaetothyriomycetidae</taxon>
        <taxon>Chaetothyriales</taxon>
        <taxon>Herpotrichiellaceae</taxon>
        <taxon>Rhinocladiella</taxon>
    </lineage>
</organism>
<dbReference type="EMBL" id="KN847479">
    <property type="protein sequence ID" value="KIX03859.1"/>
    <property type="molecule type" value="Genomic_DNA"/>
</dbReference>
<evidence type="ECO:0000256" key="1">
    <source>
        <dbReference type="SAM" id="Phobius"/>
    </source>
</evidence>
<dbReference type="InterPro" id="IPR009291">
    <property type="entry name" value="Vps62"/>
</dbReference>
<dbReference type="GeneID" id="25295483"/>
<dbReference type="AlphaFoldDB" id="A0A0D2IDF5"/>
<sequence>MKVPLKPICSWDIGVLVLNGLLQFGTGYTIPKYVTDYAPIIWLHSDDPFMPSDILTHVLHTTPYIGFDPLPDPPTLTLDTLSSLNKYARGGKRVYLTSNDRVTAMPDWFLGETPDATGGLHNSTACAVVVVEKTEHDLDAFYFYFYSYNEGADIEQVLPPLNRLIPEAKPGDHYGNHVGDWEHNMIRFRDGEPTGIYFSQHASGEACSWEDEACFSKQDGRPVVFSARGSHANYRQEGSHIHDEALIDVADKGRRWDPIKPAYFYKYDPATDVLIPGHPETHSTDWFHFKGGWGDKKYHDSDPRQKTVRYFGLKKYQDGPTGPKFKHLVRKGLRPDEPPPTSLLKTLVGIYMSVYGCCLEGHNPWVVVIFVLLVLAAIIFLLVFGVRMIASRLKGLFRKRRRQTEVAESAVPLLDLERVEDETYPSIPQL</sequence>
<name>A0A0D2IDF5_9EURO</name>
<gene>
    <name evidence="2" type="ORF">Z518_07412</name>
</gene>
<protein>
    <submittedName>
        <fullName evidence="2">Rhinocladiella mackenziei CBS 650.93 unplaced genomic scaffold supercont1.5, whole genome shotgun sequence</fullName>
    </submittedName>
</protein>
<keyword evidence="1" id="KW-1133">Transmembrane helix</keyword>
<dbReference type="VEuPathDB" id="FungiDB:Z518_07412"/>
<dbReference type="STRING" id="1442369.A0A0D2IDF5"/>
<reference evidence="2 3" key="1">
    <citation type="submission" date="2015-01" db="EMBL/GenBank/DDBJ databases">
        <title>The Genome Sequence of Rhinocladiella mackenzie CBS 650.93.</title>
        <authorList>
            <consortium name="The Broad Institute Genomics Platform"/>
            <person name="Cuomo C."/>
            <person name="de Hoog S."/>
            <person name="Gorbushina A."/>
            <person name="Stielow B."/>
            <person name="Teixiera M."/>
            <person name="Abouelleil A."/>
            <person name="Chapman S.B."/>
            <person name="Priest M."/>
            <person name="Young S.K."/>
            <person name="Wortman J."/>
            <person name="Nusbaum C."/>
            <person name="Birren B."/>
        </authorList>
    </citation>
    <scope>NUCLEOTIDE SEQUENCE [LARGE SCALE GENOMIC DNA]</scope>
    <source>
        <strain evidence="2 3">CBS 650.93</strain>
    </source>
</reference>
<dbReference type="PANTHER" id="PTHR48174">
    <property type="entry name" value="DUF946 FAMILY PROTEIN"/>
    <property type="match status" value="1"/>
</dbReference>
<proteinExistence type="predicted"/>
<accession>A0A0D2IDF5</accession>
<keyword evidence="1" id="KW-0812">Transmembrane</keyword>
<dbReference type="RefSeq" id="XP_013270995.1">
    <property type="nucleotide sequence ID" value="XM_013415541.1"/>
</dbReference>
<evidence type="ECO:0000313" key="3">
    <source>
        <dbReference type="Proteomes" id="UP000053617"/>
    </source>
</evidence>
<keyword evidence="1" id="KW-0472">Membrane</keyword>
<dbReference type="PANTHER" id="PTHR48174:SF5">
    <property type="entry name" value="VACUOLAR PROTEIN SORTING-ASSOCIATED PROTEIN 62"/>
    <property type="match status" value="1"/>
</dbReference>
<evidence type="ECO:0000313" key="2">
    <source>
        <dbReference type="EMBL" id="KIX03859.1"/>
    </source>
</evidence>
<dbReference type="Pfam" id="PF06101">
    <property type="entry name" value="Vps62"/>
    <property type="match status" value="1"/>
</dbReference>